<gene>
    <name evidence="3" type="ORF">ALQ51_101752</name>
    <name evidence="2" type="ORF">ALQ53_102916</name>
</gene>
<evidence type="ECO:0000313" key="4">
    <source>
        <dbReference type="Proteomes" id="UP000269335"/>
    </source>
</evidence>
<dbReference type="Proteomes" id="UP000269335">
    <property type="component" value="Unassembled WGS sequence"/>
</dbReference>
<dbReference type="EMBL" id="RBPJ01000226">
    <property type="protein sequence ID" value="RMN91804.1"/>
    <property type="molecule type" value="Genomic_DNA"/>
</dbReference>
<proteinExistence type="predicted"/>
<comment type="caution">
    <text evidence="3">The sequence shown here is derived from an EMBL/GenBank/DDBJ whole genome shotgun (WGS) entry which is preliminary data.</text>
</comment>
<name>A0A3M3PV01_PSECA</name>
<dbReference type="EMBL" id="RBPH01000286">
    <property type="protein sequence ID" value="RMN75303.1"/>
    <property type="molecule type" value="Genomic_DNA"/>
</dbReference>
<dbReference type="Proteomes" id="UP000270524">
    <property type="component" value="Unassembled WGS sequence"/>
</dbReference>
<reference evidence="4 5" key="1">
    <citation type="submission" date="2018-08" db="EMBL/GenBank/DDBJ databases">
        <title>Recombination of ecologically and evolutionarily significant loci maintains genetic cohesion in the Pseudomonas syringae species complex.</title>
        <authorList>
            <person name="Dillon M."/>
            <person name="Thakur S."/>
            <person name="Almeida R.N.D."/>
            <person name="Weir B.S."/>
            <person name="Guttman D.S."/>
        </authorList>
    </citation>
    <scope>NUCLEOTIDE SEQUENCE [LARGE SCALE GENOMIC DNA]</scope>
    <source>
        <strain evidence="2 4">ICMP 15201</strain>
        <strain evidence="3 5">ICMP 15203</strain>
    </source>
</reference>
<evidence type="ECO:0000313" key="3">
    <source>
        <dbReference type="EMBL" id="RMN91804.1"/>
    </source>
</evidence>
<accession>A0A3M3PV01</accession>
<dbReference type="InterPro" id="IPR025309">
    <property type="entry name" value="KTSC_dom"/>
</dbReference>
<organism evidence="3 5">
    <name type="scientific">Pseudomonas cannabina</name>
    <dbReference type="NCBI Taxonomy" id="86840"/>
    <lineage>
        <taxon>Bacteria</taxon>
        <taxon>Pseudomonadati</taxon>
        <taxon>Pseudomonadota</taxon>
        <taxon>Gammaproteobacteria</taxon>
        <taxon>Pseudomonadales</taxon>
        <taxon>Pseudomonadaceae</taxon>
        <taxon>Pseudomonas</taxon>
    </lineage>
</organism>
<sequence>MDMVHVNSSAITAVGYDPATGRMKIIFKQGPPYDYCHVPPNIYEGLIAAGSKGNYFARMIRDRYQC</sequence>
<dbReference type="Pfam" id="PF13619">
    <property type="entry name" value="KTSC"/>
    <property type="match status" value="1"/>
</dbReference>
<dbReference type="AlphaFoldDB" id="A0A3M3PV01"/>
<feature type="domain" description="KTSC" evidence="1">
    <location>
        <begin position="7"/>
        <end position="64"/>
    </location>
</feature>
<evidence type="ECO:0000313" key="2">
    <source>
        <dbReference type="EMBL" id="RMN75303.1"/>
    </source>
</evidence>
<evidence type="ECO:0000313" key="5">
    <source>
        <dbReference type="Proteomes" id="UP000270524"/>
    </source>
</evidence>
<evidence type="ECO:0000259" key="1">
    <source>
        <dbReference type="Pfam" id="PF13619"/>
    </source>
</evidence>
<protein>
    <recommendedName>
        <fullName evidence="1">KTSC domain-containing protein</fullName>
    </recommendedName>
</protein>